<dbReference type="OrthoDB" id="5358702at2759"/>
<protein>
    <submittedName>
        <fullName evidence="1">LAMI_0F11166g1_1</fullName>
    </submittedName>
</protein>
<dbReference type="EMBL" id="LT598467">
    <property type="protein sequence ID" value="SCU97735.1"/>
    <property type="molecule type" value="Genomic_DNA"/>
</dbReference>
<name>A0A1G4K2K7_9SACH</name>
<keyword evidence="2" id="KW-1185">Reference proteome</keyword>
<evidence type="ECO:0000313" key="1">
    <source>
        <dbReference type="EMBL" id="SCU97735.1"/>
    </source>
</evidence>
<proteinExistence type="predicted"/>
<evidence type="ECO:0000313" key="2">
    <source>
        <dbReference type="Proteomes" id="UP000191024"/>
    </source>
</evidence>
<dbReference type="AlphaFoldDB" id="A0A1G4K2K7"/>
<dbReference type="Proteomes" id="UP000191024">
    <property type="component" value="Chromosome F"/>
</dbReference>
<accession>A0A1G4K2K7</accession>
<reference evidence="2" key="1">
    <citation type="submission" date="2016-03" db="EMBL/GenBank/DDBJ databases">
        <authorList>
            <person name="Devillers H."/>
        </authorList>
    </citation>
    <scope>NUCLEOTIDE SEQUENCE [LARGE SCALE GENOMIC DNA]</scope>
</reference>
<gene>
    <name evidence="1" type="ORF">LAMI_0F11166G</name>
</gene>
<sequence length="375" mass="44352">MPGQTTHCRAFYDAITQFSSTIRLQVVPDDFRDTSCANSNFLFVNSCNEIEIICFKTTFLKLFNEAHLYFNAFKSERNYPLNQESYLASVALLFTSPENRSALNCHDIIISKVLETEREAYTDYWSIPSIFLQKEFLFLRALLTCSLNRINKSSSLWLLLRKIYVIYKERFSILNLDFQSVFQRSAEQHFSNYYCWNTVRWFYDVEGIESKLALLNQTKEFSFKHIKDVSAWSALAYMACRTHSREEFHDSEYRRLGSHFQVEIQRNGFKNDTSLLPKRLSLIEEIKTYIELAEVREWPPYFCLWCLMSLEGKNKVLDIFEDWYNQLLDFERIYGRVTAIESVGNQPQVQDTISHTLIEVMSNKKKLLQKLNINF</sequence>
<organism evidence="1 2">
    <name type="scientific">Lachancea mirantina</name>
    <dbReference type="NCBI Taxonomy" id="1230905"/>
    <lineage>
        <taxon>Eukaryota</taxon>
        <taxon>Fungi</taxon>
        <taxon>Dikarya</taxon>
        <taxon>Ascomycota</taxon>
        <taxon>Saccharomycotina</taxon>
        <taxon>Saccharomycetes</taxon>
        <taxon>Saccharomycetales</taxon>
        <taxon>Saccharomycetaceae</taxon>
        <taxon>Lachancea</taxon>
    </lineage>
</organism>